<comment type="function">
    <text evidence="15">Functions in the biosynthesis of branched-chain amino acids. Catalyzes the dehydration of (2R,3R)-2,3-dihydroxy-3-methylpentanoate (2,3-dihydroxy-3-methylvalerate) into 2-oxo-3-methylpentanoate (2-oxo-3-methylvalerate) and of (2R)-2,3-dihydroxy-3-methylbutanoate (2,3-dihydroxyisovalerate) into 2-oxo-3-methylbutanoate (2-oxoisovalerate), the penultimate precursor to L-isoleucine and L-valine, respectively.</text>
</comment>
<evidence type="ECO:0000313" key="19">
    <source>
        <dbReference type="Proteomes" id="UP000000235"/>
    </source>
</evidence>
<feature type="binding site" evidence="15">
    <location>
        <position position="48"/>
    </location>
    <ligand>
        <name>[2Fe-2S] cluster</name>
        <dbReference type="ChEBI" id="CHEBI:190135"/>
    </ligand>
</feature>
<dbReference type="InterPro" id="IPR004404">
    <property type="entry name" value="DihydroxyA_deHydtase"/>
</dbReference>
<keyword evidence="8 15" id="KW-0411">Iron-sulfur</keyword>
<dbReference type="PANTHER" id="PTHR21000">
    <property type="entry name" value="DIHYDROXY-ACID DEHYDRATASE DAD"/>
    <property type="match status" value="1"/>
</dbReference>
<dbReference type="Gene3D" id="3.50.30.80">
    <property type="entry name" value="IlvD/EDD C-terminal domain-like"/>
    <property type="match status" value="1"/>
</dbReference>
<dbReference type="UniPathway" id="UPA00047">
    <property type="reaction ID" value="UER00057"/>
</dbReference>
<evidence type="ECO:0000256" key="11">
    <source>
        <dbReference type="ARBA" id="ARBA00029304"/>
    </source>
</evidence>
<dbReference type="Pfam" id="PF24877">
    <property type="entry name" value="ILV_EDD_C"/>
    <property type="match status" value="1"/>
</dbReference>
<dbReference type="eggNOG" id="COG0129">
    <property type="taxonomic scope" value="Bacteria"/>
</dbReference>
<feature type="binding site" evidence="15">
    <location>
        <position position="122"/>
    </location>
    <ligand>
        <name>Mg(2+)</name>
        <dbReference type="ChEBI" id="CHEBI:18420"/>
    </ligand>
</feature>
<dbReference type="InterPro" id="IPR000581">
    <property type="entry name" value="ILV_EDD_N"/>
</dbReference>
<evidence type="ECO:0000256" key="2">
    <source>
        <dbReference type="ARBA" id="ARBA00006486"/>
    </source>
</evidence>
<dbReference type="Pfam" id="PF00920">
    <property type="entry name" value="ILVD_EDD_N"/>
    <property type="match status" value="1"/>
</dbReference>
<comment type="similarity">
    <text evidence="2 15">Belongs to the IlvD/Edd family.</text>
</comment>
<keyword evidence="6 15" id="KW-0460">Magnesium</keyword>
<dbReference type="InterPro" id="IPR056740">
    <property type="entry name" value="ILV_EDD_C"/>
</dbReference>
<organism evidence="18 19">
    <name type="scientific">Salinispora tropica (strain ATCC BAA-916 / DSM 44818 / JCM 13857 / NBRC 105044 / CNB-440)</name>
    <dbReference type="NCBI Taxonomy" id="369723"/>
    <lineage>
        <taxon>Bacteria</taxon>
        <taxon>Bacillati</taxon>
        <taxon>Actinomycetota</taxon>
        <taxon>Actinomycetes</taxon>
        <taxon>Micromonosporales</taxon>
        <taxon>Micromonosporaceae</taxon>
        <taxon>Salinispora</taxon>
    </lineage>
</organism>
<comment type="catalytic activity">
    <reaction evidence="11">
        <text>(2R)-2,3-dihydroxy-3-methylbutanoate = 3-methyl-2-oxobutanoate + H2O</text>
        <dbReference type="Rhea" id="RHEA:24809"/>
        <dbReference type="ChEBI" id="CHEBI:11851"/>
        <dbReference type="ChEBI" id="CHEBI:15377"/>
        <dbReference type="ChEBI" id="CHEBI:49072"/>
        <dbReference type="EC" id="4.2.1.9"/>
    </reaction>
    <physiologicalReaction direction="left-to-right" evidence="11">
        <dbReference type="Rhea" id="RHEA:24810"/>
    </physiologicalReaction>
</comment>
<dbReference type="PANTHER" id="PTHR21000:SF5">
    <property type="entry name" value="DIHYDROXY-ACID DEHYDRATASE, MITOCHONDRIAL"/>
    <property type="match status" value="1"/>
</dbReference>
<dbReference type="InterPro" id="IPR042096">
    <property type="entry name" value="Dihydro-acid_dehy_C"/>
</dbReference>
<evidence type="ECO:0000256" key="10">
    <source>
        <dbReference type="ARBA" id="ARBA00023304"/>
    </source>
</evidence>
<dbReference type="SUPFAM" id="SSF143975">
    <property type="entry name" value="IlvD/EDD N-terminal domain-like"/>
    <property type="match status" value="1"/>
</dbReference>
<dbReference type="HOGENOM" id="CLU_014271_4_2_11"/>
<feature type="binding site" description="via carbamate group" evidence="15">
    <location>
        <position position="123"/>
    </location>
    <ligand>
        <name>Mg(2+)</name>
        <dbReference type="ChEBI" id="CHEBI:18420"/>
    </ligand>
</feature>
<evidence type="ECO:0000259" key="17">
    <source>
        <dbReference type="Pfam" id="PF24877"/>
    </source>
</evidence>
<comment type="cofactor">
    <cofactor evidence="15">
        <name>[2Fe-2S] cluster</name>
        <dbReference type="ChEBI" id="CHEBI:190135"/>
    </cofactor>
    <text evidence="15">Binds 1 [2Fe-2S] cluster per subunit. This cluster acts as a Lewis acid cofactor.</text>
</comment>
<proteinExistence type="inferred from homology"/>
<sequence length="592" mass="60907">MTTRPNPLFVGIERAPARASMRATGLSTEDLKKPMIGVAHSWIGTMPCNLNHRRLAQEVMAGVRAAGGTPIEINTIAISDVITMGTEGMRTSLVSREVIADSIELVCRGHGLDGLVTLAGCDKTIPGAALAHVRLDIPGAVIYSGTMMPGEHLGRDITLQDVFEAVGSATATGCTDELDKLERAACPGIGACAGHYTANTMAVVLEFLGLSPFGSMDPPAVDARKDTVCRQAGELVMRAVAEGLRPSRFLTPSSLRNAIAAGVATGGSTNMVLHLLAIAREAGIPLDIDEFDRISSVTPIIADLRPNGTYTAVDLDRAGGTRVIARHMVDAGLIAGDESTVTGRTVAHEAADAAETPGQRVVTTVEAPLSPSGALLILRGNLAPDGSVVKAPGAVTLRMTGTALVFNCEEEAMAAVQTGRVRPGHVVVIRYEGPRGGPGMREMLGVTSALIGRGLGTSVGLVTDGRFSGATRGLMVGHVAPEAAEGGPIAAVCDGDRITIDLQRRECSVDLDPGELAARMRDWSAPPPRYTIGVMAKYWSTVSSAAVGAVTTPHPTQGPATASGKAEECQQASAVEGVMAVGGGDVGAAGGS</sequence>
<dbReference type="InterPro" id="IPR037237">
    <property type="entry name" value="IlvD/EDD_N"/>
</dbReference>
<evidence type="ECO:0000256" key="13">
    <source>
        <dbReference type="ARBA" id="ARBA00029437"/>
    </source>
</evidence>
<evidence type="ECO:0000256" key="7">
    <source>
        <dbReference type="ARBA" id="ARBA00023004"/>
    </source>
</evidence>
<dbReference type="EMBL" id="CP000667">
    <property type="protein sequence ID" value="ABP53491.1"/>
    <property type="molecule type" value="Genomic_DNA"/>
</dbReference>
<dbReference type="GO" id="GO:0051537">
    <property type="term" value="F:2 iron, 2 sulfur cluster binding"/>
    <property type="evidence" value="ECO:0007669"/>
    <property type="project" value="UniProtKB-UniRule"/>
</dbReference>
<evidence type="ECO:0000256" key="15">
    <source>
        <dbReference type="HAMAP-Rule" id="MF_00012"/>
    </source>
</evidence>
<keyword evidence="5 15" id="KW-0479">Metal-binding</keyword>
<protein>
    <recommendedName>
        <fullName evidence="14 15">Dihydroxy-acid dehydratase</fullName>
        <shortName evidence="15">DAD</shortName>
        <ecNumber evidence="14 15">4.2.1.9</ecNumber>
    </recommendedName>
</protein>
<evidence type="ECO:0000256" key="14">
    <source>
        <dbReference type="ARBA" id="ARBA00029490"/>
    </source>
</evidence>
<dbReference type="Proteomes" id="UP000000235">
    <property type="component" value="Chromosome"/>
</dbReference>
<comment type="pathway">
    <text evidence="12 15">Amino-acid biosynthesis; L-valine biosynthesis; L-valine from pyruvate: step 3/4.</text>
</comment>
<reference evidence="19" key="1">
    <citation type="journal article" date="2007" name="Proc. Natl. Acad. Sci. U.S.A.">
        <title>Genome sequencing reveals complex secondary metabolome in the marine actinomycete Salinispora tropica.</title>
        <authorList>
            <person name="Udwary D.W."/>
            <person name="Zeigler L."/>
            <person name="Asolkar R.N."/>
            <person name="Singan V."/>
            <person name="Lapidus A."/>
            <person name="Fenical W."/>
            <person name="Jensen P.R."/>
            <person name="Moore B.S."/>
        </authorList>
    </citation>
    <scope>NUCLEOTIDE SEQUENCE [LARGE SCALE GENOMIC DNA]</scope>
    <source>
        <strain evidence="19">ATCC BAA-916 / DSM 44818 / CNB-440</strain>
    </source>
</reference>
<evidence type="ECO:0000256" key="9">
    <source>
        <dbReference type="ARBA" id="ARBA00023239"/>
    </source>
</evidence>
<feature type="domain" description="Dihydroxy-acid/6-phosphogluconate dehydratase N-terminal" evidence="16">
    <location>
        <begin position="33"/>
        <end position="348"/>
    </location>
</feature>
<keyword evidence="4 15" id="KW-0001">2Fe-2S</keyword>
<dbReference type="PATRIC" id="fig|369723.5.peg.1039"/>
<comment type="catalytic activity">
    <reaction evidence="15">
        <text>(2R,3R)-2,3-dihydroxy-3-methylpentanoate = (S)-3-methyl-2-oxopentanoate + H2O</text>
        <dbReference type="Rhea" id="RHEA:27694"/>
        <dbReference type="ChEBI" id="CHEBI:15377"/>
        <dbReference type="ChEBI" id="CHEBI:35146"/>
        <dbReference type="ChEBI" id="CHEBI:49258"/>
        <dbReference type="EC" id="4.2.1.9"/>
    </reaction>
</comment>
<dbReference type="PROSITE" id="PS00886">
    <property type="entry name" value="ILVD_EDD_1"/>
    <property type="match status" value="1"/>
</dbReference>
<keyword evidence="19" id="KW-1185">Reference proteome</keyword>
<keyword evidence="3 15" id="KW-0028">Amino-acid biosynthesis</keyword>
<evidence type="ECO:0000259" key="16">
    <source>
        <dbReference type="Pfam" id="PF00920"/>
    </source>
</evidence>
<comment type="caution">
    <text evidence="15">Lacks conserved residue(s) required for the propagation of feature annotation.</text>
</comment>
<evidence type="ECO:0000256" key="5">
    <source>
        <dbReference type="ARBA" id="ARBA00022723"/>
    </source>
</evidence>
<dbReference type="HAMAP" id="MF_00012">
    <property type="entry name" value="IlvD"/>
    <property type="match status" value="1"/>
</dbReference>
<name>A4X3P1_SALTO</name>
<comment type="subunit">
    <text evidence="15">Homodimer.</text>
</comment>
<dbReference type="NCBIfam" id="NF002068">
    <property type="entry name" value="PRK00911.1"/>
    <property type="match status" value="1"/>
</dbReference>
<dbReference type="STRING" id="369723.Strop_1017"/>
<comment type="cofactor">
    <cofactor evidence="1 15">
        <name>Mg(2+)</name>
        <dbReference type="ChEBI" id="CHEBI:18420"/>
    </cofactor>
</comment>
<feature type="binding site" evidence="15">
    <location>
        <position position="442"/>
    </location>
    <ligand>
        <name>Mg(2+)</name>
        <dbReference type="ChEBI" id="CHEBI:18420"/>
    </ligand>
</feature>
<dbReference type="SUPFAM" id="SSF52016">
    <property type="entry name" value="LeuD/IlvD-like"/>
    <property type="match status" value="1"/>
</dbReference>
<evidence type="ECO:0000256" key="8">
    <source>
        <dbReference type="ARBA" id="ARBA00023014"/>
    </source>
</evidence>
<dbReference type="PROSITE" id="PS00887">
    <property type="entry name" value="ILVD_EDD_2"/>
    <property type="match status" value="1"/>
</dbReference>
<feature type="active site" description="Proton acceptor" evidence="15">
    <location>
        <position position="468"/>
    </location>
</feature>
<accession>A4X3P1</accession>
<keyword evidence="10 15" id="KW-0100">Branched-chain amino acid biosynthesis</keyword>
<feature type="binding site" evidence="15">
    <location>
        <position position="80"/>
    </location>
    <ligand>
        <name>Mg(2+)</name>
        <dbReference type="ChEBI" id="CHEBI:18420"/>
    </ligand>
</feature>
<dbReference type="FunFam" id="3.50.30.80:FF:000001">
    <property type="entry name" value="Dihydroxy-acid dehydratase"/>
    <property type="match status" value="1"/>
</dbReference>
<evidence type="ECO:0000256" key="12">
    <source>
        <dbReference type="ARBA" id="ARBA00029436"/>
    </source>
</evidence>
<dbReference type="RefSeq" id="WP_011904925.1">
    <property type="nucleotide sequence ID" value="NC_009380.1"/>
</dbReference>
<evidence type="ECO:0000313" key="18">
    <source>
        <dbReference type="EMBL" id="ABP53491.1"/>
    </source>
</evidence>
<dbReference type="GO" id="GO:0000287">
    <property type="term" value="F:magnesium ion binding"/>
    <property type="evidence" value="ECO:0007669"/>
    <property type="project" value="UniProtKB-UniRule"/>
</dbReference>
<comment type="pathway">
    <text evidence="13 15">Amino-acid biosynthesis; L-isoleucine biosynthesis; L-isoleucine from 2-oxobutanoate: step 3/4.</text>
</comment>
<keyword evidence="9 15" id="KW-0456">Lyase</keyword>
<gene>
    <name evidence="15" type="primary">ilvD</name>
    <name evidence="18" type="ordered locus">Strop_1017</name>
</gene>
<feature type="modified residue" description="N6-carboxylysine" evidence="15">
    <location>
        <position position="123"/>
    </location>
</feature>
<keyword evidence="7 15" id="KW-0408">Iron</keyword>
<dbReference type="InterPro" id="IPR020558">
    <property type="entry name" value="DiOHA_6PGluconate_deHydtase_CS"/>
</dbReference>
<dbReference type="KEGG" id="stp:Strop_1017"/>
<dbReference type="GO" id="GO:0009099">
    <property type="term" value="P:L-valine biosynthetic process"/>
    <property type="evidence" value="ECO:0007669"/>
    <property type="project" value="UniProtKB-UniRule"/>
</dbReference>
<dbReference type="EC" id="4.2.1.9" evidence="14 15"/>
<dbReference type="AlphaFoldDB" id="A4X3P1"/>
<dbReference type="InterPro" id="IPR050165">
    <property type="entry name" value="DHAD_IlvD/Edd"/>
</dbReference>
<feature type="domain" description="Dihydroxy-acid/6-phosphogluconate dehydratase C-terminal" evidence="17">
    <location>
        <begin position="361"/>
        <end position="549"/>
    </location>
</feature>
<dbReference type="UniPathway" id="UPA00049">
    <property type="reaction ID" value="UER00061"/>
</dbReference>
<dbReference type="GO" id="GO:0004160">
    <property type="term" value="F:dihydroxy-acid dehydratase activity"/>
    <property type="evidence" value="ECO:0007669"/>
    <property type="project" value="UniProtKB-UniRule"/>
</dbReference>
<dbReference type="GO" id="GO:0009097">
    <property type="term" value="P:isoleucine biosynthetic process"/>
    <property type="evidence" value="ECO:0007669"/>
    <property type="project" value="UniProtKB-UniRule"/>
</dbReference>
<evidence type="ECO:0000256" key="3">
    <source>
        <dbReference type="ARBA" id="ARBA00022605"/>
    </source>
</evidence>
<evidence type="ECO:0000256" key="1">
    <source>
        <dbReference type="ARBA" id="ARBA00001946"/>
    </source>
</evidence>
<evidence type="ECO:0000256" key="4">
    <source>
        <dbReference type="ARBA" id="ARBA00022714"/>
    </source>
</evidence>
<evidence type="ECO:0000256" key="6">
    <source>
        <dbReference type="ARBA" id="ARBA00022842"/>
    </source>
</evidence>